<dbReference type="Gene3D" id="3.30.540.10">
    <property type="entry name" value="Fructose-1,6-Bisphosphatase, subunit A, domain 1"/>
    <property type="match status" value="1"/>
</dbReference>
<dbReference type="SUPFAM" id="SSF56655">
    <property type="entry name" value="Carbohydrate phosphatase"/>
    <property type="match status" value="1"/>
</dbReference>
<dbReference type="Pfam" id="PF00459">
    <property type="entry name" value="Inositol_P"/>
    <property type="match status" value="1"/>
</dbReference>
<dbReference type="GO" id="GO:0007165">
    <property type="term" value="P:signal transduction"/>
    <property type="evidence" value="ECO:0007669"/>
    <property type="project" value="TreeGrafter"/>
</dbReference>
<comment type="cofactor">
    <cofactor evidence="1">
        <name>Mg(2+)</name>
        <dbReference type="ChEBI" id="CHEBI:18420"/>
    </cofactor>
</comment>
<dbReference type="GO" id="GO:0008934">
    <property type="term" value="F:inositol monophosphate 1-phosphatase activity"/>
    <property type="evidence" value="ECO:0007669"/>
    <property type="project" value="TreeGrafter"/>
</dbReference>
<dbReference type="CDD" id="cd01637">
    <property type="entry name" value="IMPase_like"/>
    <property type="match status" value="1"/>
</dbReference>
<dbReference type="OrthoDB" id="9772456at2"/>
<feature type="binding site" evidence="1">
    <location>
        <position position="88"/>
    </location>
    <ligand>
        <name>Mg(2+)</name>
        <dbReference type="ChEBI" id="CHEBI:18420"/>
        <label>1</label>
        <note>catalytic</note>
    </ligand>
</feature>
<evidence type="ECO:0000313" key="3">
    <source>
        <dbReference type="Proteomes" id="UP000282515"/>
    </source>
</evidence>
<evidence type="ECO:0000256" key="1">
    <source>
        <dbReference type="PIRSR" id="PIRSR600760-2"/>
    </source>
</evidence>
<sequence>MAGRRRRYARRMSEPGLDLDAVHATALDLARGAGELARRFAAEGYGSVGDIDRRMVHHLVARYREHGILSRESGRHGPDDARVQWLIDPLNGTDNYRIGLDLYGVTVAVLLDDRPLVAIVHDSASGRSTSAIAERGAWQEGRRLSIAAPRPATDLTVAWIEGGEVAVDDPTRQAALHMLERSTHRVLRTGAPARDWALLAEGGIEAVVIYRGEPWDLTPGRLIAREAGAAEVHHREFTIVGEPSAVEELATAL</sequence>
<organism evidence="2 3">
    <name type="scientific">Aeromicrobium phragmitis</name>
    <dbReference type="NCBI Taxonomy" id="2478914"/>
    <lineage>
        <taxon>Bacteria</taxon>
        <taxon>Bacillati</taxon>
        <taxon>Actinomycetota</taxon>
        <taxon>Actinomycetes</taxon>
        <taxon>Propionibacteriales</taxon>
        <taxon>Nocardioidaceae</taxon>
        <taxon>Aeromicrobium</taxon>
    </lineage>
</organism>
<dbReference type="GO" id="GO:0006020">
    <property type="term" value="P:inositol metabolic process"/>
    <property type="evidence" value="ECO:0007669"/>
    <property type="project" value="TreeGrafter"/>
</dbReference>
<dbReference type="GO" id="GO:0046872">
    <property type="term" value="F:metal ion binding"/>
    <property type="evidence" value="ECO:0007669"/>
    <property type="project" value="UniProtKB-KW"/>
</dbReference>
<dbReference type="PRINTS" id="PR00377">
    <property type="entry name" value="IMPHPHTASES"/>
</dbReference>
<dbReference type="Proteomes" id="UP000282515">
    <property type="component" value="Unassembled WGS sequence"/>
</dbReference>
<dbReference type="PANTHER" id="PTHR20854">
    <property type="entry name" value="INOSITOL MONOPHOSPHATASE"/>
    <property type="match status" value="1"/>
</dbReference>
<gene>
    <name evidence="2" type="ORF">D9V41_00375</name>
</gene>
<feature type="binding site" evidence="1">
    <location>
        <position position="216"/>
    </location>
    <ligand>
        <name>Mg(2+)</name>
        <dbReference type="ChEBI" id="CHEBI:18420"/>
        <label>1</label>
        <note>catalytic</note>
    </ligand>
</feature>
<dbReference type="EMBL" id="RDBF01000001">
    <property type="protein sequence ID" value="RLV57153.1"/>
    <property type="molecule type" value="Genomic_DNA"/>
</dbReference>
<dbReference type="PANTHER" id="PTHR20854:SF4">
    <property type="entry name" value="INOSITOL-1-MONOPHOSPHATASE-RELATED"/>
    <property type="match status" value="1"/>
</dbReference>
<name>A0A3L8PRA0_9ACTN</name>
<evidence type="ECO:0000313" key="2">
    <source>
        <dbReference type="EMBL" id="RLV57153.1"/>
    </source>
</evidence>
<accession>A0A3L8PRA0</accession>
<dbReference type="InterPro" id="IPR000760">
    <property type="entry name" value="Inositol_monophosphatase-like"/>
</dbReference>
<keyword evidence="1" id="KW-0460">Magnesium</keyword>
<protein>
    <submittedName>
        <fullName evidence="2">Inositol monophosphatase family protein</fullName>
    </submittedName>
</protein>
<proteinExistence type="predicted"/>
<comment type="caution">
    <text evidence="2">The sequence shown here is derived from an EMBL/GenBank/DDBJ whole genome shotgun (WGS) entry which is preliminary data.</text>
</comment>
<dbReference type="AlphaFoldDB" id="A0A3L8PRA0"/>
<feature type="binding site" evidence="1">
    <location>
        <position position="90"/>
    </location>
    <ligand>
        <name>Mg(2+)</name>
        <dbReference type="ChEBI" id="CHEBI:18420"/>
        <label>2</label>
    </ligand>
</feature>
<keyword evidence="1" id="KW-0479">Metal-binding</keyword>
<reference evidence="2 3" key="1">
    <citation type="submission" date="2018-10" db="EMBL/GenBank/DDBJ databases">
        <title>Aeromicrobium sp. 9W16Y-2 whole genome shotgun sequence.</title>
        <authorList>
            <person name="Li F."/>
        </authorList>
    </citation>
    <scope>NUCLEOTIDE SEQUENCE [LARGE SCALE GENOMIC DNA]</scope>
    <source>
        <strain evidence="2 3">9W16Y-2</strain>
    </source>
</reference>
<keyword evidence="3" id="KW-1185">Reference proteome</keyword>
<dbReference type="Gene3D" id="3.40.190.80">
    <property type="match status" value="1"/>
</dbReference>